<feature type="compositionally biased region" description="Basic and acidic residues" evidence="1">
    <location>
        <begin position="113"/>
        <end position="134"/>
    </location>
</feature>
<dbReference type="AlphaFoldDB" id="G7YNL6"/>
<evidence type="ECO:0000313" key="2">
    <source>
        <dbReference type="EMBL" id="GAA54547.1"/>
    </source>
</evidence>
<organism evidence="2 3">
    <name type="scientific">Clonorchis sinensis</name>
    <name type="common">Chinese liver fluke</name>
    <dbReference type="NCBI Taxonomy" id="79923"/>
    <lineage>
        <taxon>Eukaryota</taxon>
        <taxon>Metazoa</taxon>
        <taxon>Spiralia</taxon>
        <taxon>Lophotrochozoa</taxon>
        <taxon>Platyhelminthes</taxon>
        <taxon>Trematoda</taxon>
        <taxon>Digenea</taxon>
        <taxon>Opisthorchiida</taxon>
        <taxon>Opisthorchiata</taxon>
        <taxon>Opisthorchiidae</taxon>
        <taxon>Clonorchis</taxon>
    </lineage>
</organism>
<accession>G7YNL6</accession>
<gene>
    <name evidence="2" type="ORF">CLF_103829</name>
</gene>
<evidence type="ECO:0000313" key="3">
    <source>
        <dbReference type="Proteomes" id="UP000008909"/>
    </source>
</evidence>
<name>G7YNL6_CLOSI</name>
<reference evidence="2" key="1">
    <citation type="journal article" date="2011" name="Genome Biol.">
        <title>The draft genome of the carcinogenic human liver fluke Clonorchis sinensis.</title>
        <authorList>
            <person name="Wang X."/>
            <person name="Chen W."/>
            <person name="Huang Y."/>
            <person name="Sun J."/>
            <person name="Men J."/>
            <person name="Liu H."/>
            <person name="Luo F."/>
            <person name="Guo L."/>
            <person name="Lv X."/>
            <person name="Deng C."/>
            <person name="Zhou C."/>
            <person name="Fan Y."/>
            <person name="Li X."/>
            <person name="Huang L."/>
            <person name="Hu Y."/>
            <person name="Liang C."/>
            <person name="Hu X."/>
            <person name="Xu J."/>
            <person name="Yu X."/>
        </authorList>
    </citation>
    <scope>NUCLEOTIDE SEQUENCE [LARGE SCALE GENOMIC DNA]</scope>
    <source>
        <strain evidence="2">Henan</strain>
    </source>
</reference>
<evidence type="ECO:0000256" key="1">
    <source>
        <dbReference type="SAM" id="MobiDB-lite"/>
    </source>
</evidence>
<protein>
    <submittedName>
        <fullName evidence="2">Uncharacterized protein</fullName>
    </submittedName>
</protein>
<sequence length="189" mass="21395">MQYRDAVHSVTGKSPALLFNSRPLRSSLDCVETDDVTFFKGNDLRPATGIILSSNAKRTVTILDLDDLSIHRRHIDQVEFNTRGHSVNGTPVVSTTNESFVDDLMVSEQNVISEKHTTNKEPEVSSLRRSERLRSRPPLNYKHPHAHSRCGGCDEHDGYSIHCSIHYSKCCKYTPIRTHTCDLLRCAEF</sequence>
<feature type="region of interest" description="Disordered" evidence="1">
    <location>
        <begin position="113"/>
        <end position="140"/>
    </location>
</feature>
<reference key="2">
    <citation type="submission" date="2011-10" db="EMBL/GenBank/DDBJ databases">
        <title>The genome and transcriptome sequence of Clonorchis sinensis provide insights into the carcinogenic liver fluke.</title>
        <authorList>
            <person name="Wang X."/>
            <person name="Huang Y."/>
            <person name="Chen W."/>
            <person name="Liu H."/>
            <person name="Guo L."/>
            <person name="Chen Y."/>
            <person name="Luo F."/>
            <person name="Zhou W."/>
            <person name="Sun J."/>
            <person name="Mao Q."/>
            <person name="Liang P."/>
            <person name="Zhou C."/>
            <person name="Tian Y."/>
            <person name="Men J."/>
            <person name="Lv X."/>
            <person name="Huang L."/>
            <person name="Zhou J."/>
            <person name="Hu Y."/>
            <person name="Li R."/>
            <person name="Zhang F."/>
            <person name="Lei H."/>
            <person name="Li X."/>
            <person name="Hu X."/>
            <person name="Liang C."/>
            <person name="Xu J."/>
            <person name="Wu Z."/>
            <person name="Yu X."/>
        </authorList>
    </citation>
    <scope>NUCLEOTIDE SEQUENCE</scope>
    <source>
        <strain>Henan</strain>
    </source>
</reference>
<dbReference type="Proteomes" id="UP000008909">
    <property type="component" value="Unassembled WGS sequence"/>
</dbReference>
<dbReference type="EMBL" id="DF143901">
    <property type="protein sequence ID" value="GAA54547.1"/>
    <property type="molecule type" value="Genomic_DNA"/>
</dbReference>
<keyword evidence="3" id="KW-1185">Reference proteome</keyword>
<proteinExistence type="predicted"/>